<reference evidence="2 3" key="1">
    <citation type="submission" date="2023-07" db="EMBL/GenBank/DDBJ databases">
        <title>Sorghum-associated microbial communities from plants grown in Nebraska, USA.</title>
        <authorList>
            <person name="Schachtman D."/>
        </authorList>
    </citation>
    <scope>NUCLEOTIDE SEQUENCE [LARGE SCALE GENOMIC DNA]</scope>
    <source>
        <strain evidence="2 3">3773</strain>
    </source>
</reference>
<organism evidence="2 3">
    <name type="scientific">Flavobacterium arsenatis</name>
    <dbReference type="NCBI Taxonomy" id="1484332"/>
    <lineage>
        <taxon>Bacteria</taxon>
        <taxon>Pseudomonadati</taxon>
        <taxon>Bacteroidota</taxon>
        <taxon>Flavobacteriia</taxon>
        <taxon>Flavobacteriales</taxon>
        <taxon>Flavobacteriaceae</taxon>
        <taxon>Flavobacterium</taxon>
    </lineage>
</organism>
<dbReference type="RefSeq" id="WP_310026670.1">
    <property type="nucleotide sequence ID" value="NZ_JAVDVI010000008.1"/>
</dbReference>
<gene>
    <name evidence="2" type="ORF">J2X31_002204</name>
</gene>
<dbReference type="InterPro" id="IPR027417">
    <property type="entry name" value="P-loop_NTPase"/>
</dbReference>
<dbReference type="Pfam" id="PF00004">
    <property type="entry name" value="AAA"/>
    <property type="match status" value="1"/>
</dbReference>
<evidence type="ECO:0000259" key="1">
    <source>
        <dbReference type="Pfam" id="PF00004"/>
    </source>
</evidence>
<proteinExistence type="predicted"/>
<protein>
    <recommendedName>
        <fullName evidence="1">ATPase AAA-type core domain-containing protein</fullName>
    </recommendedName>
</protein>
<evidence type="ECO:0000313" key="3">
    <source>
        <dbReference type="Proteomes" id="UP001255185"/>
    </source>
</evidence>
<comment type="caution">
    <text evidence="2">The sequence shown here is derived from an EMBL/GenBank/DDBJ whole genome shotgun (WGS) entry which is preliminary data.</text>
</comment>
<dbReference type="InterPro" id="IPR003959">
    <property type="entry name" value="ATPase_AAA_core"/>
</dbReference>
<sequence length="1480" mass="174734">MDWQDYKVKNTNIEGARSAFEKDCATLFNRIYEGRNVKTVKVSVGDGGIDVFIGNIGIEPISVIQCKFFLEDFGSSQKQQIKNSFNTVINSDEFETQEWILCIPRILDLKQHKWWCEWTDAMKSKHNLKDDFIILKDGNNLIDLFKTHNLFNQVFKIQDSLKILDIDKKVDDIHKTITNNISFDETKIEINKANFYLENVPNLFGENTETHVERSETNVIYNWINNDLPNDQKNIFILEGEKGYGKTVVLKDLLLKLKQNNTNVLGIKADKYYASDRIELEKKIFQKENISIEKIVKLYKNENKTLVIVIDQLDALSQTLSTNREFIQTYNRLISDLSFHSNVRIVISTRSYDLNYDAELSIYKSNKYSKIKITGISKEKVQEVLLKYGINNCSEKLLELLTVPNHLDIFCRLPSKINIDTLSSLKDLYDALWKQLIYNKNDLHLKSILYKIADGMYQNQQITISNIFENQYSKEINYLKSNHLLIENNNELQFFHQTFYDYTFSRQFVENKRSLSNYINENKQSLYVRSIIKMVNEYYREYDHNEYCKTITQLITSSKFRFHIKTLVITSLGDVKNPTNKEKNIVSKFILTNLDLTKVFINSIFSLGWLEFIVNQNIPLQYFDYQKDWKINFYEKLILNKIIKSGSSLKYDYLKQKEMRLGLLFRLFTNNRNDGLNIIIGVIEKLPESDEKINFINRFLINVDDWDNKKLLVLFDKYFHFNIEDKSRNNFWYYKILEKIFNHYPHFVFDKLKPIILKCFEEHSFTISFTYEQSSLIEKINEIDPDLCFPYFHSIFDELVDDNKYEKEFDIENSPLYKNSKFSDLFESDTNENADDIIEELLSKYIKSKSEDSVFFKSYYEKHKDSNSISHLKILILGLTETPLLYKEEIFEFIKIVHFKNGFNGYDDKFQLYLRELISKSFTIFTEDQKLKLVDIILSVTSPEDVYFYIDNDGKRKAYLGSNGKKKYLFIDILAKSEIDSIPILKKIYQELYRKFGKLKINKLYNNKIRSGFVGPPLEVRAYKKMTLNDWKKSFLMFNDDYVRDRFNDAFKGGRREHSNTFRDEVTNDPNKFYPLVRDLFDIDNISIDYISSGIDGLVKGKFDVKLVKELYLKLIKLDLDLSNTLTSIWNVSYFIDEKVVDDEILQYLSNLALTHPNPEKINNPKDPHFDSLNSVRGASVHSIMHCYYDIQFCEPIFTTVENACNDNQVSVKVAILLNLAYLNYLDIDRAFKIFTKLTDTDNYLILKYCFKSAGYFNNKFYLQMLPLMDKVINNKKLHDNGSYLIVHSWLLGYDKNKQYYNRFINSSKKAKLQALHIAEGNLFAKERIDRKCLDILFEFVSEIDDDFASSYSTLILRKFNSSNFKELLPFMKKYSKTILFRNQPRYFLQYLMKCAKDYPNECLELLENMKFNKLITIQDRGHYDTEPVQLVLSIYSSLNNNFNANKNQIEKALTVFDDMLKLDHLRLNSNKVMDTLKSI</sequence>
<accession>A0ABU1TQF7</accession>
<dbReference type="Proteomes" id="UP001255185">
    <property type="component" value="Unassembled WGS sequence"/>
</dbReference>
<dbReference type="EMBL" id="JAVDVI010000008">
    <property type="protein sequence ID" value="MDR6968189.1"/>
    <property type="molecule type" value="Genomic_DNA"/>
</dbReference>
<dbReference type="SUPFAM" id="SSF52540">
    <property type="entry name" value="P-loop containing nucleoside triphosphate hydrolases"/>
    <property type="match status" value="1"/>
</dbReference>
<keyword evidence="3" id="KW-1185">Reference proteome</keyword>
<dbReference type="Gene3D" id="3.40.50.300">
    <property type="entry name" value="P-loop containing nucleotide triphosphate hydrolases"/>
    <property type="match status" value="1"/>
</dbReference>
<evidence type="ECO:0000313" key="2">
    <source>
        <dbReference type="EMBL" id="MDR6968189.1"/>
    </source>
</evidence>
<feature type="domain" description="ATPase AAA-type core" evidence="1">
    <location>
        <begin position="237"/>
        <end position="353"/>
    </location>
</feature>
<name>A0ABU1TQF7_9FLAO</name>